<evidence type="ECO:0000313" key="1">
    <source>
        <dbReference type="EMBL" id="TGN22989.1"/>
    </source>
</evidence>
<keyword evidence="2" id="KW-1185">Reference proteome</keyword>
<keyword evidence="1" id="KW-0808">Transferase</keyword>
<comment type="caution">
    <text evidence="1">The sequence shown here is derived from an EMBL/GenBank/DDBJ whole genome shotgun (WGS) entry which is preliminary data.</text>
</comment>
<dbReference type="InterPro" id="IPR018775">
    <property type="entry name" value="RlaP"/>
</dbReference>
<sequence length="251" mass="29622">MKPIIINKLKEIEDKYNIEILFAVESGSRAWGFPSTDSDYDVRFIYKRKIEDYLKIDPIDDFIDLEIVDELDFKGWDIQKVLRLMLKSNSSINEYLQSPIHYIFDEIFEKELFDLAASQFNSQKVAMHYLGITTKRIIEMKLQDEIKLKSLFYALRSVLSAKWIVENKTIPPMEFEKLKYLIGNKTIENQVDKYLAIKANVDESFKISKNDELFNWLTNLKTELKIEAEKLSKIGFDKNKINTFFIKTITK</sequence>
<accession>A0A4Z1BD92</accession>
<evidence type="ECO:0000313" key="2">
    <source>
        <dbReference type="Proteomes" id="UP000297998"/>
    </source>
</evidence>
<dbReference type="PANTHER" id="PTHR34817">
    <property type="entry name" value="NUCLEOTIDYLTRANSFERASE"/>
    <property type="match status" value="1"/>
</dbReference>
<dbReference type="EMBL" id="SRPE01000013">
    <property type="protein sequence ID" value="TGN22989.1"/>
    <property type="molecule type" value="Genomic_DNA"/>
</dbReference>
<protein>
    <submittedName>
        <fullName evidence="1">Nucleotidyltransferase domain-containing protein</fullName>
    </submittedName>
</protein>
<dbReference type="PANTHER" id="PTHR34817:SF2">
    <property type="entry name" value="NUCLEOTIDYLTRANSFERASE"/>
    <property type="match status" value="1"/>
</dbReference>
<dbReference type="OrthoDB" id="9796845at2"/>
<proteinExistence type="predicted"/>
<dbReference type="GO" id="GO:0016740">
    <property type="term" value="F:transferase activity"/>
    <property type="evidence" value="ECO:0007669"/>
    <property type="project" value="UniProtKB-KW"/>
</dbReference>
<name>A0A4Z1BD92_9FLAO</name>
<dbReference type="Pfam" id="PF10127">
    <property type="entry name" value="RlaP"/>
    <property type="match status" value="1"/>
</dbReference>
<organism evidence="1 2">
    <name type="scientific">Empedobacter tilapiae</name>
    <dbReference type="NCBI Taxonomy" id="2491114"/>
    <lineage>
        <taxon>Bacteria</taxon>
        <taxon>Pseudomonadati</taxon>
        <taxon>Bacteroidota</taxon>
        <taxon>Flavobacteriia</taxon>
        <taxon>Flavobacteriales</taxon>
        <taxon>Weeksellaceae</taxon>
        <taxon>Empedobacter</taxon>
    </lineage>
</organism>
<reference evidence="1 2" key="1">
    <citation type="submission" date="2019-03" db="EMBL/GenBank/DDBJ databases">
        <title>Empedobacter tilapiae sp. nov., isolated from an intestine of Nile tilapia Oreochromis niloticus.</title>
        <authorList>
            <person name="Kim Y.-O."/>
            <person name="Yoon J.-H."/>
        </authorList>
    </citation>
    <scope>NUCLEOTIDE SEQUENCE [LARGE SCALE GENOMIC DNA]</scope>
    <source>
        <strain evidence="1 2">MRS2</strain>
    </source>
</reference>
<gene>
    <name evidence="1" type="ORF">E4J94_15760</name>
</gene>
<dbReference type="RefSeq" id="WP_135836744.1">
    <property type="nucleotide sequence ID" value="NZ_SRPE01000013.1"/>
</dbReference>
<dbReference type="AlphaFoldDB" id="A0A4Z1BD92"/>
<dbReference type="Proteomes" id="UP000297998">
    <property type="component" value="Unassembled WGS sequence"/>
</dbReference>